<proteinExistence type="predicted"/>
<keyword evidence="3" id="KW-1185">Reference proteome</keyword>
<keyword evidence="1" id="KW-0732">Signal</keyword>
<reference evidence="2 3" key="1">
    <citation type="submission" date="2021-03" db="EMBL/GenBank/DDBJ databases">
        <title>Geobacter metallireducens gen. nov. sp. nov., a microorganism capable of coupling the complete oxidation of organic compounds to the reduction of iron and other metals.</title>
        <authorList>
            <person name="Li Y."/>
        </authorList>
    </citation>
    <scope>NUCLEOTIDE SEQUENCE [LARGE SCALE GENOMIC DNA]</scope>
    <source>
        <strain evidence="2 3">Jerry-YX</strain>
    </source>
</reference>
<organism evidence="2 3">
    <name type="scientific">Geobacter benzoatilyticus</name>
    <dbReference type="NCBI Taxonomy" id="2815309"/>
    <lineage>
        <taxon>Bacteria</taxon>
        <taxon>Pseudomonadati</taxon>
        <taxon>Thermodesulfobacteriota</taxon>
        <taxon>Desulfuromonadia</taxon>
        <taxon>Geobacterales</taxon>
        <taxon>Geobacteraceae</taxon>
        <taxon>Geobacter</taxon>
    </lineage>
</organism>
<gene>
    <name evidence="2" type="ORF">JZM60_15445</name>
</gene>
<dbReference type="RefSeq" id="WP_207163284.1">
    <property type="nucleotide sequence ID" value="NZ_CP071382.1"/>
</dbReference>
<evidence type="ECO:0000313" key="2">
    <source>
        <dbReference type="EMBL" id="QSV45491.1"/>
    </source>
</evidence>
<dbReference type="Gene3D" id="1.20.120.1490">
    <property type="match status" value="1"/>
</dbReference>
<dbReference type="Proteomes" id="UP000663651">
    <property type="component" value="Chromosome"/>
</dbReference>
<evidence type="ECO:0000256" key="1">
    <source>
        <dbReference type="SAM" id="SignalP"/>
    </source>
</evidence>
<name>A0ABX7Q251_9BACT</name>
<sequence length="146" mass="15824">MKNGMKAVATILGVVLVSGTLAACKHHESHGDYAKKMKEHFDASLKKVGATDEQRAKIGGVSDQIVADGQQVCKNSQGLSAKVVGCLLLDTPDRQWLHNTVDEKAKELTGFAHRTVDRLIEISAMLTPEQRSELKKGFDSAHGSEK</sequence>
<dbReference type="EMBL" id="CP071382">
    <property type="protein sequence ID" value="QSV45491.1"/>
    <property type="molecule type" value="Genomic_DNA"/>
</dbReference>
<protein>
    <recommendedName>
        <fullName evidence="4">Lipoprotein</fullName>
    </recommendedName>
</protein>
<feature type="signal peptide" evidence="1">
    <location>
        <begin position="1"/>
        <end position="22"/>
    </location>
</feature>
<evidence type="ECO:0000313" key="3">
    <source>
        <dbReference type="Proteomes" id="UP000663651"/>
    </source>
</evidence>
<evidence type="ECO:0008006" key="4">
    <source>
        <dbReference type="Google" id="ProtNLM"/>
    </source>
</evidence>
<dbReference type="PROSITE" id="PS51257">
    <property type="entry name" value="PROKAR_LIPOPROTEIN"/>
    <property type="match status" value="1"/>
</dbReference>
<accession>A0ABX7Q251</accession>
<feature type="chain" id="PRO_5045698350" description="Lipoprotein" evidence="1">
    <location>
        <begin position="23"/>
        <end position="146"/>
    </location>
</feature>